<evidence type="ECO:0000313" key="2">
    <source>
        <dbReference type="EMBL" id="KAB1215493.1"/>
    </source>
</evidence>
<accession>A0A6A1VRQ8</accession>
<evidence type="ECO:0000256" key="1">
    <source>
        <dbReference type="SAM" id="MobiDB-lite"/>
    </source>
</evidence>
<gene>
    <name evidence="2" type="ORF">CJ030_MR4G002294</name>
</gene>
<organism evidence="2 3">
    <name type="scientific">Morella rubra</name>
    <name type="common">Chinese bayberry</name>
    <dbReference type="NCBI Taxonomy" id="262757"/>
    <lineage>
        <taxon>Eukaryota</taxon>
        <taxon>Viridiplantae</taxon>
        <taxon>Streptophyta</taxon>
        <taxon>Embryophyta</taxon>
        <taxon>Tracheophyta</taxon>
        <taxon>Spermatophyta</taxon>
        <taxon>Magnoliopsida</taxon>
        <taxon>eudicotyledons</taxon>
        <taxon>Gunneridae</taxon>
        <taxon>Pentapetalae</taxon>
        <taxon>rosids</taxon>
        <taxon>fabids</taxon>
        <taxon>Fagales</taxon>
        <taxon>Myricaceae</taxon>
        <taxon>Morella</taxon>
    </lineage>
</organism>
<evidence type="ECO:0008006" key="4">
    <source>
        <dbReference type="Google" id="ProtNLM"/>
    </source>
</evidence>
<sequence>MKMPKKCKRLQMSEGSKNPKAHSVNLQKTQGGAAGRSLHAFGPSLVKLLLLDGQKEFQLPYHWSYYCESCDFAAHPFCVFGNHPSVKFGCTSTGTSHQQPVTLGQKTEDAPPCDACETDFSDLQGVEFSHCKVNLPTNCFCLSILADESDDEQSDEEISDND</sequence>
<comment type="caution">
    <text evidence="2">The sequence shown here is derived from an EMBL/GenBank/DDBJ whole genome shotgun (WGS) entry which is preliminary data.</text>
</comment>
<dbReference type="AlphaFoldDB" id="A0A6A1VRQ8"/>
<reference evidence="2 3" key="1">
    <citation type="journal article" date="2019" name="Plant Biotechnol. J.">
        <title>The red bayberry genome and genetic basis of sex determination.</title>
        <authorList>
            <person name="Jia H.M."/>
            <person name="Jia H.J."/>
            <person name="Cai Q.L."/>
            <person name="Wang Y."/>
            <person name="Zhao H.B."/>
            <person name="Yang W.F."/>
            <person name="Wang G.Y."/>
            <person name="Li Y.H."/>
            <person name="Zhan D.L."/>
            <person name="Shen Y.T."/>
            <person name="Niu Q.F."/>
            <person name="Chang L."/>
            <person name="Qiu J."/>
            <person name="Zhao L."/>
            <person name="Xie H.B."/>
            <person name="Fu W.Y."/>
            <person name="Jin J."/>
            <person name="Li X.W."/>
            <person name="Jiao Y."/>
            <person name="Zhou C.C."/>
            <person name="Tu T."/>
            <person name="Chai C.Y."/>
            <person name="Gao J.L."/>
            <person name="Fan L.J."/>
            <person name="van de Weg E."/>
            <person name="Wang J.Y."/>
            <person name="Gao Z.S."/>
        </authorList>
    </citation>
    <scope>NUCLEOTIDE SEQUENCE [LARGE SCALE GENOMIC DNA]</scope>
    <source>
        <tissue evidence="2">Leaves</tissue>
    </source>
</reference>
<feature type="region of interest" description="Disordered" evidence="1">
    <location>
        <begin position="1"/>
        <end position="23"/>
    </location>
</feature>
<name>A0A6A1VRQ8_9ROSI</name>
<protein>
    <recommendedName>
        <fullName evidence="4">DC1 domain-containing protein</fullName>
    </recommendedName>
</protein>
<keyword evidence="3" id="KW-1185">Reference proteome</keyword>
<evidence type="ECO:0000313" key="3">
    <source>
        <dbReference type="Proteomes" id="UP000516437"/>
    </source>
</evidence>
<dbReference type="Proteomes" id="UP000516437">
    <property type="component" value="Chromosome 4"/>
</dbReference>
<proteinExistence type="predicted"/>
<dbReference type="EMBL" id="RXIC02000022">
    <property type="protein sequence ID" value="KAB1215493.1"/>
    <property type="molecule type" value="Genomic_DNA"/>
</dbReference>